<dbReference type="PANTHER" id="PTHR23235">
    <property type="entry name" value="KRUEPPEL-LIKE TRANSCRIPTION FACTOR"/>
    <property type="match status" value="1"/>
</dbReference>
<dbReference type="Bgee" id="ENSOANG00000001029">
    <property type="expression patterns" value="Expressed in heart and 7 other cell types or tissues"/>
</dbReference>
<dbReference type="PROSITE" id="PS00028">
    <property type="entry name" value="ZINC_FINGER_C2H2_1"/>
    <property type="match status" value="1"/>
</dbReference>
<dbReference type="eggNOG" id="KOG1721">
    <property type="taxonomic scope" value="Eukaryota"/>
</dbReference>
<evidence type="ECO:0000256" key="2">
    <source>
        <dbReference type="ARBA" id="ARBA00022737"/>
    </source>
</evidence>
<feature type="region of interest" description="Disordered" evidence="6">
    <location>
        <begin position="520"/>
        <end position="549"/>
    </location>
</feature>
<evidence type="ECO:0000256" key="6">
    <source>
        <dbReference type="SAM" id="MobiDB-lite"/>
    </source>
</evidence>
<dbReference type="Gene3D" id="3.30.160.60">
    <property type="entry name" value="Classic Zinc Finger"/>
    <property type="match status" value="1"/>
</dbReference>
<feature type="region of interest" description="Disordered" evidence="6">
    <location>
        <begin position="384"/>
        <end position="438"/>
    </location>
</feature>
<keyword evidence="1" id="KW-0479">Metal-binding</keyword>
<dbReference type="GeneTree" id="ENSGT00940000158108"/>
<feature type="compositionally biased region" description="Basic and acidic residues" evidence="6">
    <location>
        <begin position="520"/>
        <end position="535"/>
    </location>
</feature>
<dbReference type="HOGENOM" id="CLU_002678_33_0_1"/>
<name>F6QDZ2_ORNAN</name>
<evidence type="ECO:0000313" key="8">
    <source>
        <dbReference type="Ensembl" id="ENSOANP00000001641.3"/>
    </source>
</evidence>
<dbReference type="PROSITE" id="PS50157">
    <property type="entry name" value="ZINC_FINGER_C2H2_2"/>
    <property type="match status" value="1"/>
</dbReference>
<feature type="region of interest" description="Disordered" evidence="6">
    <location>
        <begin position="1"/>
        <end position="69"/>
    </location>
</feature>
<dbReference type="InParanoid" id="F6QDZ2"/>
<dbReference type="SUPFAM" id="SSF57667">
    <property type="entry name" value="beta-beta-alpha zinc fingers"/>
    <property type="match status" value="1"/>
</dbReference>
<evidence type="ECO:0000259" key="7">
    <source>
        <dbReference type="PROSITE" id="PS50157"/>
    </source>
</evidence>
<dbReference type="Ensembl" id="ENSOANT00000001642.3">
    <property type="protein sequence ID" value="ENSOANP00000001641.3"/>
    <property type="gene ID" value="ENSOANG00000001029.3"/>
</dbReference>
<keyword evidence="4" id="KW-0862">Zinc</keyword>
<dbReference type="GO" id="GO:0008270">
    <property type="term" value="F:zinc ion binding"/>
    <property type="evidence" value="ECO:0007669"/>
    <property type="project" value="UniProtKB-KW"/>
</dbReference>
<accession>F6QDZ2</accession>
<keyword evidence="2" id="KW-0677">Repeat</keyword>
<proteinExistence type="predicted"/>
<feature type="compositionally biased region" description="Low complexity" evidence="6">
    <location>
        <begin position="386"/>
        <end position="438"/>
    </location>
</feature>
<dbReference type="InterPro" id="IPR013087">
    <property type="entry name" value="Znf_C2H2_type"/>
</dbReference>
<evidence type="ECO:0000256" key="5">
    <source>
        <dbReference type="PROSITE-ProRule" id="PRU00042"/>
    </source>
</evidence>
<sequence>MGREGGKEGGVPSPPGEGQDQQPARPLLPSRCPSSASGGALSGRHNVRAIKRPGAPAARGPAQPGPAPASAFVPELFLLFEGGWGWGGPWVGGSPSAPTPVLRPPTLGFPTGRRRGEDRGQDGRGERRGEDKGGQGREEDRGRGTGQGRGEKKGGQVREEDRRGQGKGGERTWEDRGKERRGQGRGEGRGERERGEERRGEGRTGERREERTGKGEGRTRERGEERAEERTGEKRGGERKGGERRGGERRGEAPTGSRTPSPGPQCHLMRAPAQAQIPQASFCPSLVSEASTHRPTLHLAHHVIRNINTFENRMLMLDGMPAVRVKTELLESEQGSPNIPSYPDMESVPLLLNNMKAEHPEDSLSTDHFQTQTEPVDLSINKARTSSPNAVSPSPVSMTASAASPSSTSTSSSSSSSRPASSPTVITSVSSASSAPSVLTPGPLVASASGVGGQQFLHIIHPVPPSSPMNLQTNKLSHVHRIPVVVQSVPVVYTAVRSPGNMNNTIVVPLLEDGRSHVKAQMDPRALSPREIKSDSDDDDLPNVTLDSVNETGSTALSIARAVQDSISPFSIESTRRQRRSESPDSRKRRIHRCDFDGCNKVYTKSSHLKAHRRTHTVATAAARTQPSSSLIEVIMLRCVQPDVMMSHVKMVSLKTESLVFYMYGSLSKSI</sequence>
<keyword evidence="9" id="KW-1185">Reference proteome</keyword>
<dbReference type="GO" id="GO:0006357">
    <property type="term" value="P:regulation of transcription by RNA polymerase II"/>
    <property type="evidence" value="ECO:0000318"/>
    <property type="project" value="GO_Central"/>
</dbReference>
<reference evidence="8 9" key="1">
    <citation type="journal article" date="2008" name="Nature">
        <title>Genome analysis of the platypus reveals unique signatures of evolution.</title>
        <authorList>
            <person name="Warren W.C."/>
            <person name="Hillier L.W."/>
            <person name="Marshall Graves J.A."/>
            <person name="Birney E."/>
            <person name="Ponting C.P."/>
            <person name="Grutzner F."/>
            <person name="Belov K."/>
            <person name="Miller W."/>
            <person name="Clarke L."/>
            <person name="Chinwalla A.T."/>
            <person name="Yang S.P."/>
            <person name="Heger A."/>
            <person name="Locke D.P."/>
            <person name="Miethke P."/>
            <person name="Waters P.D."/>
            <person name="Veyrunes F."/>
            <person name="Fulton L."/>
            <person name="Fulton B."/>
            <person name="Graves T."/>
            <person name="Wallis J."/>
            <person name="Puente X.S."/>
            <person name="Lopez-Otin C."/>
            <person name="Ordonez G.R."/>
            <person name="Eichler E.E."/>
            <person name="Chen L."/>
            <person name="Cheng Z."/>
            <person name="Deakin J.E."/>
            <person name="Alsop A."/>
            <person name="Thompson K."/>
            <person name="Kirby P."/>
            <person name="Papenfuss A.T."/>
            <person name="Wakefield M.J."/>
            <person name="Olender T."/>
            <person name="Lancet D."/>
            <person name="Huttley G.A."/>
            <person name="Smit A.F."/>
            <person name="Pask A."/>
            <person name="Temple-Smith P."/>
            <person name="Batzer M.A."/>
            <person name="Walker J.A."/>
            <person name="Konkel M.K."/>
            <person name="Harris R.S."/>
            <person name="Whittington C.M."/>
            <person name="Wong E.S."/>
            <person name="Gemmell N.J."/>
            <person name="Buschiazzo E."/>
            <person name="Vargas Jentzsch I.M."/>
            <person name="Merkel A."/>
            <person name="Schmitz J."/>
            <person name="Zemann A."/>
            <person name="Churakov G."/>
            <person name="Kriegs J.O."/>
            <person name="Brosius J."/>
            <person name="Murchison E.P."/>
            <person name="Sachidanandam R."/>
            <person name="Smith C."/>
            <person name="Hannon G.J."/>
            <person name="Tsend-Ayush E."/>
            <person name="McMillan D."/>
            <person name="Attenborough R."/>
            <person name="Rens W."/>
            <person name="Ferguson-Smith M."/>
            <person name="Lefevre C.M."/>
            <person name="Sharp J.A."/>
            <person name="Nicholas K.R."/>
            <person name="Ray D.A."/>
            <person name="Kube M."/>
            <person name="Reinhardt R."/>
            <person name="Pringle T.H."/>
            <person name="Taylor J."/>
            <person name="Jones R.C."/>
            <person name="Nixon B."/>
            <person name="Dacheux J.L."/>
            <person name="Niwa H."/>
            <person name="Sekita Y."/>
            <person name="Huang X."/>
            <person name="Stark A."/>
            <person name="Kheradpour P."/>
            <person name="Kellis M."/>
            <person name="Flicek P."/>
            <person name="Chen Y."/>
            <person name="Webber C."/>
            <person name="Hardison R."/>
            <person name="Nelson J."/>
            <person name="Hallsworth-Pepin K."/>
            <person name="Delehaunty K."/>
            <person name="Markovic C."/>
            <person name="Minx P."/>
            <person name="Feng Y."/>
            <person name="Kremitzki C."/>
            <person name="Mitreva M."/>
            <person name="Glasscock J."/>
            <person name="Wylie T."/>
            <person name="Wohldmann P."/>
            <person name="Thiru P."/>
            <person name="Nhan M.N."/>
            <person name="Pohl C.S."/>
            <person name="Smith S.M."/>
            <person name="Hou S."/>
            <person name="Nefedov M."/>
            <person name="de Jong P.J."/>
            <person name="Renfree M.B."/>
            <person name="Mardis E.R."/>
            <person name="Wilson R.K."/>
        </authorList>
    </citation>
    <scope>NUCLEOTIDE SEQUENCE [LARGE SCALE GENOMIC DNA]</scope>
    <source>
        <strain evidence="8 9">Glennie</strain>
    </source>
</reference>
<dbReference type="Proteomes" id="UP000002279">
    <property type="component" value="Chromosome 2"/>
</dbReference>
<dbReference type="GO" id="GO:0000978">
    <property type="term" value="F:RNA polymerase II cis-regulatory region sequence-specific DNA binding"/>
    <property type="evidence" value="ECO:0000318"/>
    <property type="project" value="GO_Central"/>
</dbReference>
<dbReference type="GO" id="GO:0000981">
    <property type="term" value="F:DNA-binding transcription factor activity, RNA polymerase II-specific"/>
    <property type="evidence" value="ECO:0000318"/>
    <property type="project" value="GO_Central"/>
</dbReference>
<dbReference type="FunFam" id="3.30.160.60:FF:000021">
    <property type="entry name" value="Basic krueppel-like factor 3"/>
    <property type="match status" value="1"/>
</dbReference>
<keyword evidence="3 5" id="KW-0863">Zinc-finger</keyword>
<evidence type="ECO:0000256" key="4">
    <source>
        <dbReference type="ARBA" id="ARBA00022833"/>
    </source>
</evidence>
<feature type="region of interest" description="Disordered" evidence="6">
    <location>
        <begin position="570"/>
        <end position="589"/>
    </location>
</feature>
<feature type="compositionally biased region" description="Basic and acidic residues" evidence="6">
    <location>
        <begin position="114"/>
        <end position="252"/>
    </location>
</feature>
<dbReference type="SMART" id="SM00355">
    <property type="entry name" value="ZnF_C2H2"/>
    <property type="match status" value="1"/>
</dbReference>
<dbReference type="STRING" id="9258.ENSOANP00000001641"/>
<dbReference type="PANTHER" id="PTHR23235:SF56">
    <property type="entry name" value="KRUEPPEL-LIKE FACTOR 12"/>
    <property type="match status" value="1"/>
</dbReference>
<organism evidence="8 9">
    <name type="scientific">Ornithorhynchus anatinus</name>
    <name type="common">Duckbill platypus</name>
    <dbReference type="NCBI Taxonomy" id="9258"/>
    <lineage>
        <taxon>Eukaryota</taxon>
        <taxon>Metazoa</taxon>
        <taxon>Chordata</taxon>
        <taxon>Craniata</taxon>
        <taxon>Vertebrata</taxon>
        <taxon>Euteleostomi</taxon>
        <taxon>Mammalia</taxon>
        <taxon>Monotremata</taxon>
        <taxon>Ornithorhynchidae</taxon>
        <taxon>Ornithorhynchus</taxon>
    </lineage>
</organism>
<feature type="region of interest" description="Disordered" evidence="6">
    <location>
        <begin position="85"/>
        <end position="268"/>
    </location>
</feature>
<evidence type="ECO:0000256" key="3">
    <source>
        <dbReference type="ARBA" id="ARBA00022771"/>
    </source>
</evidence>
<feature type="compositionally biased region" description="Basic and acidic residues" evidence="6">
    <location>
        <begin position="574"/>
        <end position="586"/>
    </location>
</feature>
<dbReference type="InterPro" id="IPR036236">
    <property type="entry name" value="Znf_C2H2_sf"/>
</dbReference>
<feature type="domain" description="C2H2-type" evidence="7">
    <location>
        <begin position="592"/>
        <end position="621"/>
    </location>
</feature>
<protein>
    <recommendedName>
        <fullName evidence="7">C2H2-type domain-containing protein</fullName>
    </recommendedName>
</protein>
<evidence type="ECO:0000313" key="9">
    <source>
        <dbReference type="Proteomes" id="UP000002279"/>
    </source>
</evidence>
<reference evidence="8" key="3">
    <citation type="submission" date="2025-09" db="UniProtKB">
        <authorList>
            <consortium name="Ensembl"/>
        </authorList>
    </citation>
    <scope>IDENTIFICATION</scope>
    <source>
        <strain evidence="8">Glennie</strain>
    </source>
</reference>
<reference evidence="8" key="2">
    <citation type="submission" date="2025-08" db="UniProtKB">
        <authorList>
            <consortium name="Ensembl"/>
        </authorList>
    </citation>
    <scope>IDENTIFICATION</scope>
    <source>
        <strain evidence="8">Glennie</strain>
    </source>
</reference>
<feature type="compositionally biased region" description="Low complexity" evidence="6">
    <location>
        <begin position="52"/>
        <end position="62"/>
    </location>
</feature>
<dbReference type="AlphaFoldDB" id="F6QDZ2"/>
<evidence type="ECO:0000256" key="1">
    <source>
        <dbReference type="ARBA" id="ARBA00022723"/>
    </source>
</evidence>